<dbReference type="EMBL" id="SMLB01000001">
    <property type="protein sequence ID" value="TDD73124.1"/>
    <property type="molecule type" value="Genomic_DNA"/>
</dbReference>
<feature type="compositionally biased region" description="Basic and acidic residues" evidence="1">
    <location>
        <begin position="1"/>
        <end position="19"/>
    </location>
</feature>
<dbReference type="Pfam" id="PF05547">
    <property type="entry name" value="Peptidase_M6"/>
    <property type="match status" value="1"/>
</dbReference>
<evidence type="ECO:0000313" key="4">
    <source>
        <dbReference type="Proteomes" id="UP000295217"/>
    </source>
</evidence>
<dbReference type="GO" id="GO:0006508">
    <property type="term" value="P:proteolysis"/>
    <property type="evidence" value="ECO:0007669"/>
    <property type="project" value="UniProtKB-KW"/>
</dbReference>
<organism evidence="3 4">
    <name type="scientific">Jiangella aurantiaca</name>
    <dbReference type="NCBI Taxonomy" id="2530373"/>
    <lineage>
        <taxon>Bacteria</taxon>
        <taxon>Bacillati</taxon>
        <taxon>Actinomycetota</taxon>
        <taxon>Actinomycetes</taxon>
        <taxon>Jiangellales</taxon>
        <taxon>Jiangellaceae</taxon>
        <taxon>Jiangella</taxon>
    </lineage>
</organism>
<dbReference type="NCBIfam" id="TIGR03296">
    <property type="entry name" value="M6dom_TIGR03296"/>
    <property type="match status" value="1"/>
</dbReference>
<comment type="caution">
    <text evidence="3">The sequence shown here is derived from an EMBL/GenBank/DDBJ whole genome shotgun (WGS) entry which is preliminary data.</text>
</comment>
<evidence type="ECO:0000259" key="2">
    <source>
        <dbReference type="Pfam" id="PF05547"/>
    </source>
</evidence>
<dbReference type="InterPro" id="IPR008757">
    <property type="entry name" value="Peptidase_M6-like_domain"/>
</dbReference>
<dbReference type="OrthoDB" id="275270at2"/>
<keyword evidence="3" id="KW-0645">Protease</keyword>
<dbReference type="SUPFAM" id="SSF55486">
    <property type="entry name" value="Metalloproteases ('zincins'), catalytic domain"/>
    <property type="match status" value="1"/>
</dbReference>
<evidence type="ECO:0000313" key="3">
    <source>
        <dbReference type="EMBL" id="TDD73124.1"/>
    </source>
</evidence>
<keyword evidence="4" id="KW-1185">Reference proteome</keyword>
<accession>A0A4R5APZ9</accession>
<sequence length="821" mass="88095">MSMHLSGDRGSFHGLRSPDRTACSRPGVDSWEGSVTASTERRPARRGRTWRARAIVGVAAVALSASAGVVSANAEDGVADDAGTSPIVPVDQQVWEEQAEMTWDDYKPVRPEAWNQDTTSQGSESQYRTAVILLEFTDEKFLITQEPESHPFGNPLPPWEPVSPEEVNEWYYDYYAVPNEFNKGQTLHGYWMETSHGRIGVTVEVFGPYTLPGKLHEYGASVFAPVTGPNSICPAGDTCNKDLRTDGGALWRADIGCESGLCGFDNGFYVSAGHDETSTWQEFGEMMFRTPADVPAEFGPPGATEGPVLNADGNPIPNAVPTRYVPWTSWQSAANHWPNASRDGTSTQAENSGLSVFAHEFSHLRGLPDNYNNPFQPSSGRNYTGYWEMMSRGSFNGPGGTHNRWQVPNAGGSALGPHHTLHFKTTGNARLGVVKEGEFVNTTRAALAEQGVAVVPLKARSSVPDGDMVGLNVELGGPFVQGTCQSRVDDPFFCTPVATNWSKFTMEVVDRAGNDSFVAGHGVLLAQGRNSGNPQVWLVDANPQDIGRIDFYRPGNATEPGGEPVPVVKGDPRQLDDATFHAGTASGSDYEYVDAPNKLHFYVLDTYRDAEGELFYDVAVRHTEAAGPHERDVALGEAATYAVGDSTALVNVPLTNTGAAGEGIYGSDVYRISSTVEGEGWDVTLPYEIKAAQAGDTVPVWAYASAGEDASETATVTITATSETDPGATFTVEVELKSGTLDVAFDNAQDLLADYRSGGFLTQGEYQRLRAQLGIAEAANGRAAERAVDRFMTMSEDVAGTGARNLVSAALVSLAAELPTD</sequence>
<feature type="domain" description="Peptidase M6-like" evidence="2">
    <location>
        <begin position="347"/>
        <end position="400"/>
    </location>
</feature>
<name>A0A4R5APZ9_9ACTN</name>
<reference evidence="3 4" key="1">
    <citation type="submission" date="2019-02" db="EMBL/GenBank/DDBJ databases">
        <title>Draft genome sequences of novel Actinobacteria.</title>
        <authorList>
            <person name="Sahin N."/>
            <person name="Ay H."/>
            <person name="Saygin H."/>
        </authorList>
    </citation>
    <scope>NUCLEOTIDE SEQUENCE [LARGE SCALE GENOMIC DNA]</scope>
    <source>
        <strain evidence="3 4">8K307</strain>
    </source>
</reference>
<dbReference type="GO" id="GO:0008237">
    <property type="term" value="F:metallopeptidase activity"/>
    <property type="evidence" value="ECO:0007669"/>
    <property type="project" value="UniProtKB-KW"/>
</dbReference>
<proteinExistence type="predicted"/>
<keyword evidence="3" id="KW-0378">Hydrolase</keyword>
<feature type="region of interest" description="Disordered" evidence="1">
    <location>
        <begin position="1"/>
        <end position="47"/>
    </location>
</feature>
<protein>
    <submittedName>
        <fullName evidence="3">M6 family metalloprotease domain-containing protein</fullName>
    </submittedName>
</protein>
<keyword evidence="3" id="KW-0482">Metalloprotease</keyword>
<dbReference type="AlphaFoldDB" id="A0A4R5APZ9"/>
<evidence type="ECO:0000256" key="1">
    <source>
        <dbReference type="SAM" id="MobiDB-lite"/>
    </source>
</evidence>
<gene>
    <name evidence="3" type="ORF">E1262_01170</name>
</gene>
<dbReference type="Proteomes" id="UP000295217">
    <property type="component" value="Unassembled WGS sequence"/>
</dbReference>